<evidence type="ECO:0000256" key="2">
    <source>
        <dbReference type="ARBA" id="ARBA00022723"/>
    </source>
</evidence>
<accession>A0A6I8TG40</accession>
<keyword evidence="3" id="KW-0677">Repeat</keyword>
<dbReference type="EnsemblMetazoa" id="AAEL008324-RE">
    <property type="protein sequence ID" value="AAEL008324-PE"/>
    <property type="gene ID" value="AAEL008324"/>
</dbReference>
<evidence type="ECO:0000256" key="9">
    <source>
        <dbReference type="ARBA" id="ARBA00023242"/>
    </source>
</evidence>
<dbReference type="SUPFAM" id="SSF57667">
    <property type="entry name" value="beta-beta-alpha zinc fingers"/>
    <property type="match status" value="3"/>
</dbReference>
<dbReference type="PANTHER" id="PTHR47772:SF13">
    <property type="entry name" value="GASTRULA ZINC FINGER PROTEIN XLCGF49.1-LIKE-RELATED"/>
    <property type="match status" value="1"/>
</dbReference>
<sequence length="1162" mass="130052">MEESHHRSIMDHLDIGSGGHHLQEDLSKGVLRTIHNVENGTLHFITIPPASNSREQEYIESSLLGADLLSSHLPNGMLVDYISNPGPSTPSGQYHQQSASLLDHHNGIQTYTAEDLQTLVDASSLQTSENDRKLFLQFVNKPTTQLSHEAPVIVTNPKDMSSLNSLTEHDKLTQSTHSQSLASVNHMAVPASANSFIHYHHQDQLLSTTHSNVANLNNTVNVLNSHHGTHHHSHQQQHHPHHHHQHSHQIIQNTTQLQQQPSLVQATQQQQPNQQLLSSIHPLLQNDCTPAKLFHVSSSSPASTTISINTTASQNQCITIPPLAPIRRVESPKRYITYQMAPSEQTSTLVRTSSEIMSTESFLSREDLIECDSRSDEDEDQESAVTNASTNSFVTNYLPHKKRLAKKLGDPKSTNPPDQFLRNSVISSEHQSLSNTCIAKEPLKQFACQLCSVSFDDQLEFFTHLKGHYEPLAENLSNESKNNDPKKKPKLPRVKHTKKLKNDKSSRAIPEDESREPSYQSNPKTFVSQRVSNTDTESVYQQPAQLSSVVTINHQQHSVLTTACGTDPEAAGEFSETEDMLEGIRTVVQKVQDAVDTDTNDGLGLHSVERIKILSSGNTVDDKAWFQSQQQQVVPVTTDIGKQIQFNNEVDAQEIHINSGNDNFVLFINKGDFQDQDILKDANHQQDTAEHHQPTNRQSSNPSILSHALSSSHDPSTSYIMDTESSLQQATIGECDMNSIQILSLGTNDIENHEIAKLVDFNLTTPPHMNVLTGAKLLKDHHKNSLENSNDVEFSDCELEEYYPSENDDVGEDDVSEDHDELVADGQQYERVEQIYDVSVITSSSAPPGKKKGRKKANGNEADETINEDGTKKASKKYPCEEPDCDKVFNSKTAVRYHELQHKNERPFHCTECPKNFFTSSALKVHERLHSGEKPYKCEECGRAFRQWGDMKYHQASIHSNEKTHQCEFCGKKFARRYSLVLHRKIHLNEKNHVCDICNKAFRASSYLQSHRMIHTGEKPHSCTFCQKKFRCGGDMKRHLKTHDRNKTASNSHKTAVHSLEEQPVKVSPKTIAAIAKTCKKRTTNIIDLTKIKTEGGSKTWTKQTPVVTVLSKDINHAVGGSGSRISSSSASSGQLVYLTQAAGDQFRKPEETVLVTDITRW</sequence>
<reference evidence="13 14" key="1">
    <citation type="submission" date="2017-06" db="EMBL/GenBank/DDBJ databases">
        <title>Aedes aegypti genome working group (AGWG) sequencing and assembly.</title>
        <authorList>
            <consortium name="Aedes aegypti Genome Working Group (AGWG)"/>
            <person name="Matthews B.J."/>
        </authorList>
    </citation>
    <scope>NUCLEOTIDE SEQUENCE [LARGE SCALE GENOMIC DNA]</scope>
    <source>
        <strain evidence="13 14">LVP_AGWG</strain>
    </source>
</reference>
<dbReference type="PANTHER" id="PTHR47772">
    <property type="entry name" value="ZINC FINGER PROTEIN 200"/>
    <property type="match status" value="1"/>
</dbReference>
<dbReference type="FunFam" id="3.30.160.60:FF:000176">
    <property type="entry name" value="zinc finger protein 70"/>
    <property type="match status" value="1"/>
</dbReference>
<feature type="region of interest" description="Disordered" evidence="11">
    <location>
        <begin position="372"/>
        <end position="392"/>
    </location>
</feature>
<evidence type="ECO:0000256" key="10">
    <source>
        <dbReference type="PROSITE-ProRule" id="PRU00042"/>
    </source>
</evidence>
<dbReference type="FunFam" id="3.30.160.60:FF:000065">
    <property type="entry name" value="B-cell CLL/lymphoma 6, member B"/>
    <property type="match status" value="1"/>
</dbReference>
<keyword evidence="7" id="KW-0238">DNA-binding</keyword>
<feature type="compositionally biased region" description="Basic residues" evidence="11">
    <location>
        <begin position="487"/>
        <end position="499"/>
    </location>
</feature>
<gene>
    <name evidence="13" type="primary">5570430</name>
</gene>
<keyword evidence="5" id="KW-0862">Zinc</keyword>
<reference evidence="13" key="2">
    <citation type="submission" date="2020-05" db="UniProtKB">
        <authorList>
            <consortium name="EnsemblMetazoa"/>
        </authorList>
    </citation>
    <scope>IDENTIFICATION</scope>
    <source>
        <strain evidence="13">LVP_AGWG</strain>
    </source>
</reference>
<evidence type="ECO:0000256" key="11">
    <source>
        <dbReference type="SAM" id="MobiDB-lite"/>
    </source>
</evidence>
<dbReference type="GO" id="GO:0008270">
    <property type="term" value="F:zinc ion binding"/>
    <property type="evidence" value="ECO:0007669"/>
    <property type="project" value="UniProtKB-KW"/>
</dbReference>
<feature type="domain" description="C2H2-type" evidence="12">
    <location>
        <begin position="1021"/>
        <end position="1048"/>
    </location>
</feature>
<organism evidence="13 14">
    <name type="scientific">Aedes aegypti</name>
    <name type="common">Yellowfever mosquito</name>
    <name type="synonym">Culex aegypti</name>
    <dbReference type="NCBI Taxonomy" id="7159"/>
    <lineage>
        <taxon>Eukaryota</taxon>
        <taxon>Metazoa</taxon>
        <taxon>Ecdysozoa</taxon>
        <taxon>Arthropoda</taxon>
        <taxon>Hexapoda</taxon>
        <taxon>Insecta</taxon>
        <taxon>Pterygota</taxon>
        <taxon>Neoptera</taxon>
        <taxon>Endopterygota</taxon>
        <taxon>Diptera</taxon>
        <taxon>Nematocera</taxon>
        <taxon>Culicoidea</taxon>
        <taxon>Culicidae</taxon>
        <taxon>Culicinae</taxon>
        <taxon>Aedini</taxon>
        <taxon>Aedes</taxon>
        <taxon>Stegomyia</taxon>
    </lineage>
</organism>
<feature type="region of interest" description="Disordered" evidence="11">
    <location>
        <begin position="684"/>
        <end position="719"/>
    </location>
</feature>
<dbReference type="FunFam" id="3.30.160.60:FF:000322">
    <property type="entry name" value="GDNF-inducible zinc finger protein 1"/>
    <property type="match status" value="1"/>
</dbReference>
<feature type="compositionally biased region" description="Basic residues" evidence="11">
    <location>
        <begin position="227"/>
        <end position="247"/>
    </location>
</feature>
<dbReference type="EnsemblMetazoa" id="AAEL008324-RB">
    <property type="protein sequence ID" value="AAEL008324-PB"/>
    <property type="gene ID" value="AAEL008324"/>
</dbReference>
<feature type="domain" description="C2H2-type" evidence="12">
    <location>
        <begin position="878"/>
        <end position="907"/>
    </location>
</feature>
<evidence type="ECO:0000256" key="5">
    <source>
        <dbReference type="ARBA" id="ARBA00022833"/>
    </source>
</evidence>
<keyword evidence="9" id="KW-0539">Nucleus</keyword>
<dbReference type="InterPro" id="IPR013087">
    <property type="entry name" value="Znf_C2H2_type"/>
</dbReference>
<dbReference type="InParanoid" id="A0A6I8TG40"/>
<keyword evidence="14" id="KW-1185">Reference proteome</keyword>
<feature type="compositionally biased region" description="Polar residues" evidence="11">
    <location>
        <begin position="517"/>
        <end position="526"/>
    </location>
</feature>
<name>A0A6I8TG40_AEDAE</name>
<keyword evidence="6" id="KW-0805">Transcription regulation</keyword>
<dbReference type="GO" id="GO:0005634">
    <property type="term" value="C:nucleus"/>
    <property type="evidence" value="ECO:0007669"/>
    <property type="project" value="UniProtKB-SubCell"/>
</dbReference>
<dbReference type="AlphaFoldDB" id="A0A6I8TG40"/>
<evidence type="ECO:0000313" key="14">
    <source>
        <dbReference type="Proteomes" id="UP000008820"/>
    </source>
</evidence>
<dbReference type="FunCoup" id="A0A6I8TG40">
    <property type="interactions" value="551"/>
</dbReference>
<dbReference type="FunFam" id="3.30.160.60:FF:000512">
    <property type="entry name" value="zinc finger protein 197 isoform X1"/>
    <property type="match status" value="1"/>
</dbReference>
<feature type="compositionally biased region" description="Basic and acidic residues" evidence="11">
    <location>
        <begin position="684"/>
        <end position="693"/>
    </location>
</feature>
<dbReference type="GO" id="GO:0003677">
    <property type="term" value="F:DNA binding"/>
    <property type="evidence" value="ECO:0007669"/>
    <property type="project" value="UniProtKB-KW"/>
</dbReference>
<dbReference type="PROSITE" id="PS50157">
    <property type="entry name" value="ZINC_FINGER_C2H2_2"/>
    <property type="match status" value="6"/>
</dbReference>
<evidence type="ECO:0000256" key="6">
    <source>
        <dbReference type="ARBA" id="ARBA00023015"/>
    </source>
</evidence>
<evidence type="ECO:0000313" key="13">
    <source>
        <dbReference type="EnsemblMetazoa" id="AAEL008324-PE"/>
    </source>
</evidence>
<dbReference type="PROSITE" id="PS00028">
    <property type="entry name" value="ZINC_FINGER_C2H2_1"/>
    <property type="match status" value="7"/>
</dbReference>
<feature type="domain" description="C2H2-type" evidence="12">
    <location>
        <begin position="936"/>
        <end position="964"/>
    </location>
</feature>
<evidence type="ECO:0000259" key="12">
    <source>
        <dbReference type="PROSITE" id="PS50157"/>
    </source>
</evidence>
<keyword evidence="4 10" id="KW-0863">Zinc-finger</keyword>
<protein>
    <recommendedName>
        <fullName evidence="12">C2H2-type domain-containing protein</fullName>
    </recommendedName>
</protein>
<keyword evidence="2" id="KW-0479">Metal-binding</keyword>
<feature type="region of interest" description="Disordered" evidence="11">
    <location>
        <begin position="224"/>
        <end position="271"/>
    </location>
</feature>
<dbReference type="FunFam" id="3.30.160.60:FF:000100">
    <property type="entry name" value="Zinc finger 45-like"/>
    <property type="match status" value="1"/>
</dbReference>
<dbReference type="InterPro" id="IPR050636">
    <property type="entry name" value="C2H2-ZF_domain-containing"/>
</dbReference>
<feature type="domain" description="C2H2-type" evidence="12">
    <location>
        <begin position="908"/>
        <end position="935"/>
    </location>
</feature>
<feature type="region of interest" description="Disordered" evidence="11">
    <location>
        <begin position="1042"/>
        <end position="1063"/>
    </location>
</feature>
<evidence type="ECO:0000256" key="3">
    <source>
        <dbReference type="ARBA" id="ARBA00022737"/>
    </source>
</evidence>
<feature type="region of interest" description="Disordered" evidence="11">
    <location>
        <begin position="843"/>
        <end position="875"/>
    </location>
</feature>
<feature type="compositionally biased region" description="Basic and acidic residues" evidence="11">
    <location>
        <begin position="500"/>
        <end position="516"/>
    </location>
</feature>
<feature type="domain" description="C2H2-type" evidence="12">
    <location>
        <begin position="965"/>
        <end position="992"/>
    </location>
</feature>
<dbReference type="InterPro" id="IPR036236">
    <property type="entry name" value="Znf_C2H2_sf"/>
</dbReference>
<proteinExistence type="predicted"/>
<dbReference type="Gene3D" id="3.30.160.60">
    <property type="entry name" value="Classic Zinc Finger"/>
    <property type="match status" value="5"/>
</dbReference>
<evidence type="ECO:0000256" key="1">
    <source>
        <dbReference type="ARBA" id="ARBA00004123"/>
    </source>
</evidence>
<feature type="domain" description="C2H2-type" evidence="12">
    <location>
        <begin position="993"/>
        <end position="1020"/>
    </location>
</feature>
<comment type="subcellular location">
    <subcellularLocation>
        <location evidence="1">Nucleus</location>
    </subcellularLocation>
</comment>
<dbReference type="OrthoDB" id="6077919at2759"/>
<feature type="compositionally biased region" description="Low complexity" evidence="11">
    <location>
        <begin position="248"/>
        <end position="271"/>
    </location>
</feature>
<dbReference type="Proteomes" id="UP000008820">
    <property type="component" value="Chromosome 2"/>
</dbReference>
<evidence type="ECO:0000256" key="4">
    <source>
        <dbReference type="ARBA" id="ARBA00022771"/>
    </source>
</evidence>
<keyword evidence="8" id="KW-0804">Transcription</keyword>
<feature type="region of interest" description="Disordered" evidence="11">
    <location>
        <begin position="473"/>
        <end position="526"/>
    </location>
</feature>
<dbReference type="Pfam" id="PF00096">
    <property type="entry name" value="zf-C2H2"/>
    <property type="match status" value="4"/>
</dbReference>
<feature type="compositionally biased region" description="Polar residues" evidence="11">
    <location>
        <begin position="695"/>
        <end position="719"/>
    </location>
</feature>
<evidence type="ECO:0000256" key="7">
    <source>
        <dbReference type="ARBA" id="ARBA00023125"/>
    </source>
</evidence>
<evidence type="ECO:0000256" key="8">
    <source>
        <dbReference type="ARBA" id="ARBA00023163"/>
    </source>
</evidence>
<dbReference type="SMART" id="SM00355">
    <property type="entry name" value="ZnF_C2H2"/>
    <property type="match status" value="7"/>
</dbReference>